<sequence length="56" mass="6561">MSIPKARSDLPTDPKRFHCTDSFKSPIYIVAMANATTARMLILIMRTWTHGRRRWL</sequence>
<accession>A0A9P4NMX6</accession>
<keyword evidence="1" id="KW-1133">Transmembrane helix</keyword>
<reference evidence="2" key="1">
    <citation type="journal article" date="2020" name="Stud. Mycol.">
        <title>101 Dothideomycetes genomes: a test case for predicting lifestyles and emergence of pathogens.</title>
        <authorList>
            <person name="Haridas S."/>
            <person name="Albert R."/>
            <person name="Binder M."/>
            <person name="Bloem J."/>
            <person name="Labutti K."/>
            <person name="Salamov A."/>
            <person name="Andreopoulos B."/>
            <person name="Baker S."/>
            <person name="Barry K."/>
            <person name="Bills G."/>
            <person name="Bluhm B."/>
            <person name="Cannon C."/>
            <person name="Castanera R."/>
            <person name="Culley D."/>
            <person name="Daum C."/>
            <person name="Ezra D."/>
            <person name="Gonzalez J."/>
            <person name="Henrissat B."/>
            <person name="Kuo A."/>
            <person name="Liang C."/>
            <person name="Lipzen A."/>
            <person name="Lutzoni F."/>
            <person name="Magnuson J."/>
            <person name="Mondo S."/>
            <person name="Nolan M."/>
            <person name="Ohm R."/>
            <person name="Pangilinan J."/>
            <person name="Park H.-J."/>
            <person name="Ramirez L."/>
            <person name="Alfaro M."/>
            <person name="Sun H."/>
            <person name="Tritt A."/>
            <person name="Yoshinaga Y."/>
            <person name="Zwiers L.-H."/>
            <person name="Turgeon B."/>
            <person name="Goodwin S."/>
            <person name="Spatafora J."/>
            <person name="Crous P."/>
            <person name="Grigoriev I."/>
        </authorList>
    </citation>
    <scope>NUCLEOTIDE SEQUENCE</scope>
    <source>
        <strain evidence="2">CBS 130266</strain>
    </source>
</reference>
<dbReference type="EMBL" id="MU007056">
    <property type="protein sequence ID" value="KAF2428088.1"/>
    <property type="molecule type" value="Genomic_DNA"/>
</dbReference>
<name>A0A9P4NMX6_9PEZI</name>
<organism evidence="2 3">
    <name type="scientific">Tothia fuscella</name>
    <dbReference type="NCBI Taxonomy" id="1048955"/>
    <lineage>
        <taxon>Eukaryota</taxon>
        <taxon>Fungi</taxon>
        <taxon>Dikarya</taxon>
        <taxon>Ascomycota</taxon>
        <taxon>Pezizomycotina</taxon>
        <taxon>Dothideomycetes</taxon>
        <taxon>Pleosporomycetidae</taxon>
        <taxon>Venturiales</taxon>
        <taxon>Cylindrosympodiaceae</taxon>
        <taxon>Tothia</taxon>
    </lineage>
</organism>
<keyword evidence="1" id="KW-0472">Membrane</keyword>
<comment type="caution">
    <text evidence="2">The sequence shown here is derived from an EMBL/GenBank/DDBJ whole genome shotgun (WGS) entry which is preliminary data.</text>
</comment>
<feature type="transmembrane region" description="Helical" evidence="1">
    <location>
        <begin position="27"/>
        <end position="45"/>
    </location>
</feature>
<evidence type="ECO:0000256" key="1">
    <source>
        <dbReference type="SAM" id="Phobius"/>
    </source>
</evidence>
<keyword evidence="3" id="KW-1185">Reference proteome</keyword>
<dbReference type="Proteomes" id="UP000800235">
    <property type="component" value="Unassembled WGS sequence"/>
</dbReference>
<evidence type="ECO:0000313" key="3">
    <source>
        <dbReference type="Proteomes" id="UP000800235"/>
    </source>
</evidence>
<proteinExistence type="predicted"/>
<keyword evidence="1" id="KW-0812">Transmembrane</keyword>
<dbReference type="AlphaFoldDB" id="A0A9P4NMX6"/>
<evidence type="ECO:0000313" key="2">
    <source>
        <dbReference type="EMBL" id="KAF2428088.1"/>
    </source>
</evidence>
<protein>
    <submittedName>
        <fullName evidence="2">Uncharacterized protein</fullName>
    </submittedName>
</protein>
<gene>
    <name evidence="2" type="ORF">EJ08DRAFT_651168</name>
</gene>